<name>A0A0C3IFD5_PISTI</name>
<keyword evidence="2" id="KW-1185">Reference proteome</keyword>
<sequence>MTLPYPFHFPLPAPLSPMIVLCNPSIVQQRMDDTGLPEIRYTLPFCACDTPLRCLHRIYERAAIG</sequence>
<dbReference type="HOGENOM" id="CLU_2850619_0_0_1"/>
<dbReference type="EMBL" id="KN832061">
    <property type="protein sequence ID" value="KIN95742.1"/>
    <property type="molecule type" value="Genomic_DNA"/>
</dbReference>
<protein>
    <submittedName>
        <fullName evidence="1">Uncharacterized protein</fullName>
    </submittedName>
</protein>
<dbReference type="InParanoid" id="A0A0C3IFD5"/>
<evidence type="ECO:0000313" key="2">
    <source>
        <dbReference type="Proteomes" id="UP000054217"/>
    </source>
</evidence>
<evidence type="ECO:0000313" key="1">
    <source>
        <dbReference type="EMBL" id="KIN95742.1"/>
    </source>
</evidence>
<dbReference type="AlphaFoldDB" id="A0A0C3IFD5"/>
<gene>
    <name evidence="1" type="ORF">M404DRAFT_1007245</name>
</gene>
<proteinExistence type="predicted"/>
<dbReference type="Proteomes" id="UP000054217">
    <property type="component" value="Unassembled WGS sequence"/>
</dbReference>
<organism evidence="1 2">
    <name type="scientific">Pisolithus tinctorius Marx 270</name>
    <dbReference type="NCBI Taxonomy" id="870435"/>
    <lineage>
        <taxon>Eukaryota</taxon>
        <taxon>Fungi</taxon>
        <taxon>Dikarya</taxon>
        <taxon>Basidiomycota</taxon>
        <taxon>Agaricomycotina</taxon>
        <taxon>Agaricomycetes</taxon>
        <taxon>Agaricomycetidae</taxon>
        <taxon>Boletales</taxon>
        <taxon>Sclerodermatineae</taxon>
        <taxon>Pisolithaceae</taxon>
        <taxon>Pisolithus</taxon>
    </lineage>
</organism>
<accession>A0A0C3IFD5</accession>
<reference evidence="1 2" key="1">
    <citation type="submission" date="2014-04" db="EMBL/GenBank/DDBJ databases">
        <authorList>
            <consortium name="DOE Joint Genome Institute"/>
            <person name="Kuo A."/>
            <person name="Kohler A."/>
            <person name="Costa M.D."/>
            <person name="Nagy L.G."/>
            <person name="Floudas D."/>
            <person name="Copeland A."/>
            <person name="Barry K.W."/>
            <person name="Cichocki N."/>
            <person name="Veneault-Fourrey C."/>
            <person name="LaButti K."/>
            <person name="Lindquist E.A."/>
            <person name="Lipzen A."/>
            <person name="Lundell T."/>
            <person name="Morin E."/>
            <person name="Murat C."/>
            <person name="Sun H."/>
            <person name="Tunlid A."/>
            <person name="Henrissat B."/>
            <person name="Grigoriev I.V."/>
            <person name="Hibbett D.S."/>
            <person name="Martin F."/>
            <person name="Nordberg H.P."/>
            <person name="Cantor M.N."/>
            <person name="Hua S.X."/>
        </authorList>
    </citation>
    <scope>NUCLEOTIDE SEQUENCE [LARGE SCALE GENOMIC DNA]</scope>
    <source>
        <strain evidence="1 2">Marx 270</strain>
    </source>
</reference>
<reference evidence="2" key="2">
    <citation type="submission" date="2015-01" db="EMBL/GenBank/DDBJ databases">
        <title>Evolutionary Origins and Diversification of the Mycorrhizal Mutualists.</title>
        <authorList>
            <consortium name="DOE Joint Genome Institute"/>
            <consortium name="Mycorrhizal Genomics Consortium"/>
            <person name="Kohler A."/>
            <person name="Kuo A."/>
            <person name="Nagy L.G."/>
            <person name="Floudas D."/>
            <person name="Copeland A."/>
            <person name="Barry K.W."/>
            <person name="Cichocki N."/>
            <person name="Veneault-Fourrey C."/>
            <person name="LaButti K."/>
            <person name="Lindquist E.A."/>
            <person name="Lipzen A."/>
            <person name="Lundell T."/>
            <person name="Morin E."/>
            <person name="Murat C."/>
            <person name="Riley R."/>
            <person name="Ohm R."/>
            <person name="Sun H."/>
            <person name="Tunlid A."/>
            <person name="Henrissat B."/>
            <person name="Grigoriev I.V."/>
            <person name="Hibbett D.S."/>
            <person name="Martin F."/>
        </authorList>
    </citation>
    <scope>NUCLEOTIDE SEQUENCE [LARGE SCALE GENOMIC DNA]</scope>
    <source>
        <strain evidence="2">Marx 270</strain>
    </source>
</reference>